<evidence type="ECO:0000313" key="2">
    <source>
        <dbReference type="Proteomes" id="UP000286415"/>
    </source>
</evidence>
<proteinExistence type="predicted"/>
<organism evidence="1 2">
    <name type="scientific">Clonorchis sinensis</name>
    <name type="common">Chinese liver fluke</name>
    <dbReference type="NCBI Taxonomy" id="79923"/>
    <lineage>
        <taxon>Eukaryota</taxon>
        <taxon>Metazoa</taxon>
        <taxon>Spiralia</taxon>
        <taxon>Lophotrochozoa</taxon>
        <taxon>Platyhelminthes</taxon>
        <taxon>Trematoda</taxon>
        <taxon>Digenea</taxon>
        <taxon>Opisthorchiida</taxon>
        <taxon>Opisthorchiata</taxon>
        <taxon>Opisthorchiidae</taxon>
        <taxon>Clonorchis</taxon>
    </lineage>
</organism>
<reference evidence="1 2" key="2">
    <citation type="journal article" date="2021" name="Genomics">
        <title>High-quality reference genome for Clonorchis sinensis.</title>
        <authorList>
            <person name="Young N.D."/>
            <person name="Stroehlein A.J."/>
            <person name="Kinkar L."/>
            <person name="Wang T."/>
            <person name="Sohn W.M."/>
            <person name="Chang B.C.H."/>
            <person name="Kaur P."/>
            <person name="Weisz D."/>
            <person name="Dudchenko O."/>
            <person name="Aiden E.L."/>
            <person name="Korhonen P.K."/>
            <person name="Gasser R.B."/>
        </authorList>
    </citation>
    <scope>NUCLEOTIDE SEQUENCE [LARGE SCALE GENOMIC DNA]</scope>
    <source>
        <strain evidence="1">Cs-k2</strain>
    </source>
</reference>
<keyword evidence="2" id="KW-1185">Reference proteome</keyword>
<dbReference type="InParanoid" id="A0A3R7CAI7"/>
<evidence type="ECO:0000313" key="1">
    <source>
        <dbReference type="EMBL" id="KAG5442177.1"/>
    </source>
</evidence>
<accession>A0A3R7CAI7</accession>
<name>A0A3R7CAI7_CLOSI</name>
<gene>
    <name evidence="1" type="ORF">CSKR_104478</name>
</gene>
<dbReference type="EMBL" id="NIRI02000076">
    <property type="protein sequence ID" value="KAG5442177.1"/>
    <property type="molecule type" value="Genomic_DNA"/>
</dbReference>
<dbReference type="Proteomes" id="UP000286415">
    <property type="component" value="Unassembled WGS sequence"/>
</dbReference>
<protein>
    <submittedName>
        <fullName evidence="1">Uncharacterized protein</fullName>
    </submittedName>
</protein>
<reference evidence="1 2" key="1">
    <citation type="journal article" date="2018" name="Biotechnol. Adv.">
        <title>Improved genomic resources and new bioinformatic workflow for the carcinogenic parasite Clonorchis sinensis: Biotechnological implications.</title>
        <authorList>
            <person name="Wang D."/>
            <person name="Korhonen P.K."/>
            <person name="Gasser R.B."/>
            <person name="Young N.D."/>
        </authorList>
    </citation>
    <scope>NUCLEOTIDE SEQUENCE [LARGE SCALE GENOMIC DNA]</scope>
    <source>
        <strain evidence="1">Cs-k2</strain>
    </source>
</reference>
<sequence length="231" mass="26437">MLRKVCVPLVMFTLQDRINVTLPVLSCRHWAIWRLIDVSGVHAVIFYLELVFRHLTQSRETKGKATPDERGVGIQNKRQSVTDPGRTIQHAWFNSLPHTHTHLENRGTVLTRPLATGQPGRDCVRESHGQLRVQLNGAWRNMTRYFTARYTQKCSVVNGSNPTSQSRLFLSRLGQRGNIPALVSPVVRMAARHRKTVSEQPDLNNRPKLLNQRPGRKVAVLQIMQVQHNFF</sequence>
<dbReference type="AlphaFoldDB" id="A0A3R7CAI7"/>
<comment type="caution">
    <text evidence="1">The sequence shown here is derived from an EMBL/GenBank/DDBJ whole genome shotgun (WGS) entry which is preliminary data.</text>
</comment>